<dbReference type="SUPFAM" id="SSF53850">
    <property type="entry name" value="Periplasmic binding protein-like II"/>
    <property type="match status" value="1"/>
</dbReference>
<dbReference type="RefSeq" id="WP_106265899.1">
    <property type="nucleotide sequence ID" value="NZ_PVTQ01000010.1"/>
</dbReference>
<evidence type="ECO:0000313" key="1">
    <source>
        <dbReference type="EMBL" id="PRY87243.1"/>
    </source>
</evidence>
<accession>A0A2T0WKK5</accession>
<sequence length="294" mass="32434">MLQKKTLKTLLADYPVTQAIKSGQITSDLIDFDFAPYARANKGFKPFVRDLAFDAGELAIVTFLQAREAGVPLVLLPATISGRFQHHCIAYNADRGEVCPDDLAGKRIGVRAYTQTTGMWVRGILQNQFGADLDAAEWLTFEDAHVASYRNPPNVTIASEDKKLVDMLLDGELDAAMLGVDMPDDPRLKTVIPDPDAAAQAWYAQTGAVSMNHMFVVQERLCAEAPEVVRELYRMLKASKAQAPQKGAIDFRPYGFAALEPSLTLVIDYCLQQRLISQPVTPADLFNDLTRSLV</sequence>
<dbReference type="Gene3D" id="3.40.190.10">
    <property type="entry name" value="Periplasmic binding protein-like II"/>
    <property type="match status" value="1"/>
</dbReference>
<reference evidence="1 2" key="1">
    <citation type="submission" date="2018-03" db="EMBL/GenBank/DDBJ databases">
        <title>Genomic Encyclopedia of Archaeal and Bacterial Type Strains, Phase II (KMG-II): from individual species to whole genera.</title>
        <authorList>
            <person name="Goeker M."/>
        </authorList>
    </citation>
    <scope>NUCLEOTIDE SEQUENCE [LARGE SCALE GENOMIC DNA]</scope>
    <source>
        <strain evidence="1 2">DSM 100212</strain>
    </source>
</reference>
<dbReference type="AlphaFoldDB" id="A0A2T0WKK5"/>
<dbReference type="EMBL" id="PVTQ01000010">
    <property type="protein sequence ID" value="PRY87243.1"/>
    <property type="molecule type" value="Genomic_DNA"/>
</dbReference>
<organism evidence="1 2">
    <name type="scientific">Donghicola tyrosinivorans</name>
    <dbReference type="NCBI Taxonomy" id="1652492"/>
    <lineage>
        <taxon>Bacteria</taxon>
        <taxon>Pseudomonadati</taxon>
        <taxon>Pseudomonadota</taxon>
        <taxon>Alphaproteobacteria</taxon>
        <taxon>Rhodobacterales</taxon>
        <taxon>Roseobacteraceae</taxon>
        <taxon>Donghicola</taxon>
    </lineage>
</organism>
<name>A0A2T0WKK5_9RHOB</name>
<keyword evidence="2" id="KW-1185">Reference proteome</keyword>
<comment type="caution">
    <text evidence="1">The sequence shown here is derived from an EMBL/GenBank/DDBJ whole genome shotgun (WGS) entry which is preliminary data.</text>
</comment>
<proteinExistence type="predicted"/>
<dbReference type="OrthoDB" id="8689594at2"/>
<gene>
    <name evidence="1" type="ORF">CLV74_11017</name>
</gene>
<dbReference type="Proteomes" id="UP000238392">
    <property type="component" value="Unassembled WGS sequence"/>
</dbReference>
<evidence type="ECO:0000313" key="2">
    <source>
        <dbReference type="Proteomes" id="UP000238392"/>
    </source>
</evidence>
<protein>
    <submittedName>
        <fullName evidence="1">4,5-dihydroxyphthalate decarboxylase</fullName>
    </submittedName>
</protein>